<protein>
    <submittedName>
        <fullName evidence="1">Squalene monooxygenase</fullName>
    </submittedName>
</protein>
<reference evidence="1 2" key="1">
    <citation type="journal article" date="2015" name="Proc. Natl. Acad. Sci. U.S.A.">
        <title>The resurrection genome of Boea hygrometrica: A blueprint for survival of dehydration.</title>
        <authorList>
            <person name="Xiao L."/>
            <person name="Yang G."/>
            <person name="Zhang L."/>
            <person name="Yang X."/>
            <person name="Zhao S."/>
            <person name="Ji Z."/>
            <person name="Zhou Q."/>
            <person name="Hu M."/>
            <person name="Wang Y."/>
            <person name="Chen M."/>
            <person name="Xu Y."/>
            <person name="Jin H."/>
            <person name="Xiao X."/>
            <person name="Hu G."/>
            <person name="Bao F."/>
            <person name="Hu Y."/>
            <person name="Wan P."/>
            <person name="Li L."/>
            <person name="Deng X."/>
            <person name="Kuang T."/>
            <person name="Xiang C."/>
            <person name="Zhu J.K."/>
            <person name="Oliver M.J."/>
            <person name="He Y."/>
        </authorList>
    </citation>
    <scope>NUCLEOTIDE SEQUENCE [LARGE SCALE GENOMIC DNA]</scope>
    <source>
        <strain evidence="2">cv. XS01</strain>
    </source>
</reference>
<sequence>MDDDIEEVFDFSSPEFTREDLVTVLNEVLEYKKLSQSFEEVKAKKESCLTSAELDGSSNMQATLSKLVTDNEELRIRSEEILNENQRLAGIISSWTRSSASLKKLHGATKLSGDRTGLGLAMKAVLLKPVLQGWKGQSLKQ</sequence>
<evidence type="ECO:0000313" key="1">
    <source>
        <dbReference type="EMBL" id="KZV35336.1"/>
    </source>
</evidence>
<keyword evidence="1" id="KW-0560">Oxidoreductase</keyword>
<evidence type="ECO:0000313" key="2">
    <source>
        <dbReference type="Proteomes" id="UP000250235"/>
    </source>
</evidence>
<dbReference type="EMBL" id="KV004636">
    <property type="protein sequence ID" value="KZV35336.1"/>
    <property type="molecule type" value="Genomic_DNA"/>
</dbReference>
<dbReference type="AlphaFoldDB" id="A0A2Z7BM10"/>
<gene>
    <name evidence="1" type="ORF">F511_38911</name>
</gene>
<dbReference type="Proteomes" id="UP000250235">
    <property type="component" value="Unassembled WGS sequence"/>
</dbReference>
<accession>A0A2Z7BM10</accession>
<keyword evidence="2" id="KW-1185">Reference proteome</keyword>
<proteinExistence type="predicted"/>
<name>A0A2Z7BM10_9LAMI</name>
<keyword evidence="1" id="KW-0503">Monooxygenase</keyword>
<organism evidence="1 2">
    <name type="scientific">Dorcoceras hygrometricum</name>
    <dbReference type="NCBI Taxonomy" id="472368"/>
    <lineage>
        <taxon>Eukaryota</taxon>
        <taxon>Viridiplantae</taxon>
        <taxon>Streptophyta</taxon>
        <taxon>Embryophyta</taxon>
        <taxon>Tracheophyta</taxon>
        <taxon>Spermatophyta</taxon>
        <taxon>Magnoliopsida</taxon>
        <taxon>eudicotyledons</taxon>
        <taxon>Gunneridae</taxon>
        <taxon>Pentapetalae</taxon>
        <taxon>asterids</taxon>
        <taxon>lamiids</taxon>
        <taxon>Lamiales</taxon>
        <taxon>Gesneriaceae</taxon>
        <taxon>Didymocarpoideae</taxon>
        <taxon>Trichosporeae</taxon>
        <taxon>Loxocarpinae</taxon>
        <taxon>Dorcoceras</taxon>
    </lineage>
</organism>
<dbReference type="GO" id="GO:0004497">
    <property type="term" value="F:monooxygenase activity"/>
    <property type="evidence" value="ECO:0007669"/>
    <property type="project" value="UniProtKB-KW"/>
</dbReference>